<dbReference type="Pfam" id="PF07992">
    <property type="entry name" value="Pyr_redox_2"/>
    <property type="match status" value="1"/>
</dbReference>
<reference evidence="2" key="1">
    <citation type="submission" date="2023-03" db="EMBL/GenBank/DDBJ databases">
        <title>Andean soil-derived lignocellulolytic bacterial consortium as a source of novel taxa and putative plastic-active enzymes.</title>
        <authorList>
            <person name="Diaz-Garcia L."/>
            <person name="Chuvochina M."/>
            <person name="Feuerriegel G."/>
            <person name="Bunk B."/>
            <person name="Sproer C."/>
            <person name="Streit W.R."/>
            <person name="Rodriguez L.M."/>
            <person name="Overmann J."/>
            <person name="Jimenez D.J."/>
        </authorList>
    </citation>
    <scope>NUCLEOTIDE SEQUENCE</scope>
    <source>
        <strain evidence="2">MAG 4196</strain>
    </source>
</reference>
<dbReference type="InterPro" id="IPR023753">
    <property type="entry name" value="FAD/NAD-binding_dom"/>
</dbReference>
<evidence type="ECO:0000259" key="1">
    <source>
        <dbReference type="Pfam" id="PF07992"/>
    </source>
</evidence>
<dbReference type="PANTHER" id="PTHR43014">
    <property type="entry name" value="MERCURIC REDUCTASE"/>
    <property type="match status" value="1"/>
</dbReference>
<accession>A0AAJ5VSV2</accession>
<evidence type="ECO:0000313" key="3">
    <source>
        <dbReference type="Proteomes" id="UP001217476"/>
    </source>
</evidence>
<organism evidence="2 3">
    <name type="scientific">Candidatus Devosia phytovorans</name>
    <dbReference type="NCBI Taxonomy" id="3121372"/>
    <lineage>
        <taxon>Bacteria</taxon>
        <taxon>Pseudomonadati</taxon>
        <taxon>Pseudomonadota</taxon>
        <taxon>Alphaproteobacteria</taxon>
        <taxon>Hyphomicrobiales</taxon>
        <taxon>Devosiaceae</taxon>
        <taxon>Devosia</taxon>
    </lineage>
</organism>
<dbReference type="SUPFAM" id="SSF51905">
    <property type="entry name" value="FAD/NAD(P)-binding domain"/>
    <property type="match status" value="1"/>
</dbReference>
<name>A0AAJ5VSV2_9HYPH</name>
<dbReference type="GO" id="GO:0003955">
    <property type="term" value="F:NAD(P)H dehydrogenase (quinone) activity"/>
    <property type="evidence" value="ECO:0007669"/>
    <property type="project" value="TreeGrafter"/>
</dbReference>
<dbReference type="Proteomes" id="UP001217476">
    <property type="component" value="Chromosome"/>
</dbReference>
<dbReference type="InterPro" id="IPR036188">
    <property type="entry name" value="FAD/NAD-bd_sf"/>
</dbReference>
<dbReference type="PANTHER" id="PTHR43014:SF2">
    <property type="entry name" value="MERCURIC REDUCTASE"/>
    <property type="match status" value="1"/>
</dbReference>
<evidence type="ECO:0000313" key="2">
    <source>
        <dbReference type="EMBL" id="WEK03672.1"/>
    </source>
</evidence>
<dbReference type="Gene3D" id="3.50.50.60">
    <property type="entry name" value="FAD/NAD(P)-binding domain"/>
    <property type="match status" value="1"/>
</dbReference>
<dbReference type="PRINTS" id="PR00411">
    <property type="entry name" value="PNDRDTASEI"/>
</dbReference>
<dbReference type="PRINTS" id="PR00368">
    <property type="entry name" value="FADPNR"/>
</dbReference>
<dbReference type="AlphaFoldDB" id="A0AAJ5VSV2"/>
<protein>
    <submittedName>
        <fullName evidence="2">FAD-dependent oxidoreductase</fullName>
    </submittedName>
</protein>
<dbReference type="GO" id="GO:0050660">
    <property type="term" value="F:flavin adenine dinucleotide binding"/>
    <property type="evidence" value="ECO:0007669"/>
    <property type="project" value="TreeGrafter"/>
</dbReference>
<feature type="domain" description="FAD/NAD(P)-binding" evidence="1">
    <location>
        <begin position="8"/>
        <end position="312"/>
    </location>
</feature>
<proteinExistence type="predicted"/>
<gene>
    <name evidence="2" type="ORF">P0Y65_15965</name>
</gene>
<sequence length="468" mass="48926">MAEILKPDLCVIGAGALGTRLAILARQRGLEVTLLPRPRDEANDPTAGALRRAAFIASANRAHAIRTAGTLGMNNADPKPNFRSIGERATAIADAVAPRDTDERLTALGITLLSDEASFTDPKTLRCGETTVRARHFVLATGATPSIPALPGLDQVKYFTPETIADNLRKLSHLVVIGGTPVAFELAQAYQRLGSMVTLVPQGGLLPGFDPELVAVLLRHLREEGLTVLDDAEVTAIQPRSQGTGVSLIRAGSEEKLDVSHILVAMGNEPDLDASVLDAAKLRRDRKDTGALLLGVEGQSSSKVLSAIGGAAGEDAPHLGLRQAQLLLDRLTGQGHGRLDPFQVSRLVNTSPPLAQLGLLPRDEKLRPGQTVLRANLAETDAGRAISATGVVRAVVDARGSVASFGAVGSGAGELASLLALVGPRLPDLKNLALPPASLAAALVDLAEQFAATQPQAKTLSLLKKFRG</sequence>
<dbReference type="EMBL" id="CP119312">
    <property type="protein sequence ID" value="WEK03672.1"/>
    <property type="molecule type" value="Genomic_DNA"/>
</dbReference>